<accession>A0A2U9CNW5</accession>
<keyword evidence="2" id="KW-1185">Reference proteome</keyword>
<dbReference type="AlphaFoldDB" id="A0A2U9CNW5"/>
<proteinExistence type="predicted"/>
<gene>
    <name evidence="1" type="ORF">SMAX5B_007208</name>
</gene>
<organism evidence="1 2">
    <name type="scientific">Scophthalmus maximus</name>
    <name type="common">Turbot</name>
    <name type="synonym">Psetta maxima</name>
    <dbReference type="NCBI Taxonomy" id="52904"/>
    <lineage>
        <taxon>Eukaryota</taxon>
        <taxon>Metazoa</taxon>
        <taxon>Chordata</taxon>
        <taxon>Craniata</taxon>
        <taxon>Vertebrata</taxon>
        <taxon>Euteleostomi</taxon>
        <taxon>Actinopterygii</taxon>
        <taxon>Neopterygii</taxon>
        <taxon>Teleostei</taxon>
        <taxon>Neoteleostei</taxon>
        <taxon>Acanthomorphata</taxon>
        <taxon>Carangaria</taxon>
        <taxon>Pleuronectiformes</taxon>
        <taxon>Pleuronectoidei</taxon>
        <taxon>Scophthalmidae</taxon>
        <taxon>Scophthalmus</taxon>
    </lineage>
</organism>
<reference evidence="1 2" key="1">
    <citation type="submission" date="2017-12" db="EMBL/GenBank/DDBJ databases">
        <title>Integrating genomic resources of turbot (Scophthalmus maximus) in depth evaluation of genetic and physical mapping variation across individuals.</title>
        <authorList>
            <person name="Martinez P."/>
        </authorList>
    </citation>
    <scope>NUCLEOTIDE SEQUENCE [LARGE SCALE GENOMIC DNA]</scope>
</reference>
<sequence>MQCANLLRKRSLEPQPWSCRAKRACLEAELQAAECPMETTHCFMGTNQREEQQVGVVRPRPAPLCCPRCLGGEPGHINHIMGH</sequence>
<protein>
    <submittedName>
        <fullName evidence="1">Uncharacterized protein</fullName>
    </submittedName>
</protein>
<name>A0A2U9CNW5_SCOMX</name>
<evidence type="ECO:0000313" key="1">
    <source>
        <dbReference type="EMBL" id="AWP18237.1"/>
    </source>
</evidence>
<dbReference type="EMBL" id="CP026260">
    <property type="protein sequence ID" value="AWP18237.1"/>
    <property type="molecule type" value="Genomic_DNA"/>
</dbReference>
<dbReference type="Proteomes" id="UP000246464">
    <property type="component" value="Chromosome 18"/>
</dbReference>
<evidence type="ECO:0000313" key="2">
    <source>
        <dbReference type="Proteomes" id="UP000246464"/>
    </source>
</evidence>